<keyword evidence="5" id="KW-0811">Translocation</keyword>
<protein>
    <recommendedName>
        <fullName evidence="10">RRM Nup35-type domain-containing protein</fullName>
    </recommendedName>
</protein>
<comment type="subcellular location">
    <subcellularLocation>
        <location evidence="1">Nucleus</location>
        <location evidence="1">Nuclear pore complex</location>
    </subcellularLocation>
</comment>
<feature type="compositionally biased region" description="Low complexity" evidence="9">
    <location>
        <begin position="1"/>
        <end position="15"/>
    </location>
</feature>
<accession>A0ABQ8KP18</accession>
<feature type="region of interest" description="Disordered" evidence="9">
    <location>
        <begin position="139"/>
        <end position="158"/>
    </location>
</feature>
<evidence type="ECO:0000256" key="4">
    <source>
        <dbReference type="ARBA" id="ARBA00022927"/>
    </source>
</evidence>
<evidence type="ECO:0000313" key="11">
    <source>
        <dbReference type="EMBL" id="KAH9839908.1"/>
    </source>
</evidence>
<keyword evidence="7 8" id="KW-0539">Nucleus</keyword>
<keyword evidence="2 8" id="KW-0813">Transport</keyword>
<proteinExistence type="predicted"/>
<evidence type="ECO:0000256" key="8">
    <source>
        <dbReference type="PROSITE-ProRule" id="PRU00804"/>
    </source>
</evidence>
<organism evidence="11 12">
    <name type="scientific">Rhodofomes roseus</name>
    <dbReference type="NCBI Taxonomy" id="34475"/>
    <lineage>
        <taxon>Eukaryota</taxon>
        <taxon>Fungi</taxon>
        <taxon>Dikarya</taxon>
        <taxon>Basidiomycota</taxon>
        <taxon>Agaricomycotina</taxon>
        <taxon>Agaricomycetes</taxon>
        <taxon>Polyporales</taxon>
        <taxon>Rhodofomes</taxon>
    </lineage>
</organism>
<gene>
    <name evidence="11" type="ORF">C8Q71DRAFT_744771</name>
</gene>
<evidence type="ECO:0000256" key="2">
    <source>
        <dbReference type="ARBA" id="ARBA00022448"/>
    </source>
</evidence>
<evidence type="ECO:0000256" key="6">
    <source>
        <dbReference type="ARBA" id="ARBA00023132"/>
    </source>
</evidence>
<evidence type="ECO:0000256" key="5">
    <source>
        <dbReference type="ARBA" id="ARBA00023010"/>
    </source>
</evidence>
<comment type="caution">
    <text evidence="11">The sequence shown here is derived from an EMBL/GenBank/DDBJ whole genome shotgun (WGS) entry which is preliminary data.</text>
</comment>
<dbReference type="PANTHER" id="PTHR21527:SF6">
    <property type="entry name" value="NUCLEOPORIN NUP35"/>
    <property type="match status" value="1"/>
</dbReference>
<name>A0ABQ8KP18_9APHY</name>
<feature type="domain" description="RRM Nup35-type" evidence="10">
    <location>
        <begin position="212"/>
        <end position="293"/>
    </location>
</feature>
<keyword evidence="4" id="KW-0653">Protein transport</keyword>
<dbReference type="InterPro" id="IPR012677">
    <property type="entry name" value="Nucleotide-bd_a/b_plait_sf"/>
</dbReference>
<dbReference type="InterPro" id="IPR007846">
    <property type="entry name" value="RRM_NUP35_dom"/>
</dbReference>
<feature type="region of interest" description="Disordered" evidence="9">
    <location>
        <begin position="1"/>
        <end position="58"/>
    </location>
</feature>
<dbReference type="RefSeq" id="XP_047781558.1">
    <property type="nucleotide sequence ID" value="XM_047922966.1"/>
</dbReference>
<evidence type="ECO:0000256" key="7">
    <source>
        <dbReference type="ARBA" id="ARBA00023242"/>
    </source>
</evidence>
<evidence type="ECO:0000256" key="1">
    <source>
        <dbReference type="ARBA" id="ARBA00004567"/>
    </source>
</evidence>
<dbReference type="SUPFAM" id="SSF54928">
    <property type="entry name" value="RNA-binding domain, RBD"/>
    <property type="match status" value="1"/>
</dbReference>
<dbReference type="PANTHER" id="PTHR21527">
    <property type="entry name" value="NUCLEOPORIN NUP35"/>
    <property type="match status" value="1"/>
</dbReference>
<dbReference type="Pfam" id="PF05172">
    <property type="entry name" value="RRM_Nup35"/>
    <property type="match status" value="1"/>
</dbReference>
<evidence type="ECO:0000313" key="12">
    <source>
        <dbReference type="Proteomes" id="UP000814176"/>
    </source>
</evidence>
<evidence type="ECO:0000259" key="10">
    <source>
        <dbReference type="PROSITE" id="PS51472"/>
    </source>
</evidence>
<keyword evidence="12" id="KW-1185">Reference proteome</keyword>
<dbReference type="PROSITE" id="PS51472">
    <property type="entry name" value="RRM_NUP35"/>
    <property type="match status" value="1"/>
</dbReference>
<keyword evidence="3 8" id="KW-0509">mRNA transport</keyword>
<evidence type="ECO:0000256" key="9">
    <source>
        <dbReference type="SAM" id="MobiDB-lite"/>
    </source>
</evidence>
<keyword evidence="6 8" id="KW-0906">Nuclear pore complex</keyword>
<dbReference type="InterPro" id="IPR035979">
    <property type="entry name" value="RBD_domain_sf"/>
</dbReference>
<evidence type="ECO:0000256" key="3">
    <source>
        <dbReference type="ARBA" id="ARBA00022816"/>
    </source>
</evidence>
<feature type="region of interest" description="Disordered" evidence="9">
    <location>
        <begin position="170"/>
        <end position="211"/>
    </location>
</feature>
<dbReference type="Proteomes" id="UP000814176">
    <property type="component" value="Unassembled WGS sequence"/>
</dbReference>
<reference evidence="11 12" key="1">
    <citation type="journal article" date="2021" name="Environ. Microbiol.">
        <title>Gene family expansions and transcriptome signatures uncover fungal adaptations to wood decay.</title>
        <authorList>
            <person name="Hage H."/>
            <person name="Miyauchi S."/>
            <person name="Viragh M."/>
            <person name="Drula E."/>
            <person name="Min B."/>
            <person name="Chaduli D."/>
            <person name="Navarro D."/>
            <person name="Favel A."/>
            <person name="Norest M."/>
            <person name="Lesage-Meessen L."/>
            <person name="Balint B."/>
            <person name="Merenyi Z."/>
            <person name="de Eugenio L."/>
            <person name="Morin E."/>
            <person name="Martinez A.T."/>
            <person name="Baldrian P."/>
            <person name="Stursova M."/>
            <person name="Martinez M.J."/>
            <person name="Novotny C."/>
            <person name="Magnuson J.K."/>
            <person name="Spatafora J.W."/>
            <person name="Maurice S."/>
            <person name="Pangilinan J."/>
            <person name="Andreopoulos W."/>
            <person name="LaButti K."/>
            <person name="Hundley H."/>
            <person name="Na H."/>
            <person name="Kuo A."/>
            <person name="Barry K."/>
            <person name="Lipzen A."/>
            <person name="Henrissat B."/>
            <person name="Riley R."/>
            <person name="Ahrendt S."/>
            <person name="Nagy L.G."/>
            <person name="Grigoriev I.V."/>
            <person name="Martin F."/>
            <person name="Rosso M.N."/>
        </authorList>
    </citation>
    <scope>NUCLEOTIDE SEQUENCE [LARGE SCALE GENOMIC DNA]</scope>
    <source>
        <strain evidence="11 12">CIRM-BRFM 1785</strain>
    </source>
</reference>
<dbReference type="Gene3D" id="3.30.70.330">
    <property type="match status" value="1"/>
</dbReference>
<dbReference type="GeneID" id="72003698"/>
<dbReference type="EMBL" id="JADCUA010000005">
    <property type="protein sequence ID" value="KAH9839908.1"/>
    <property type="molecule type" value="Genomic_DNA"/>
</dbReference>
<feature type="compositionally biased region" description="Polar residues" evidence="9">
    <location>
        <begin position="185"/>
        <end position="211"/>
    </location>
</feature>
<sequence length="402" mass="41946">MYSSTSFSSTTSYGSGSEGRQGYSHSHSHSHPAHQGFTVAGMPNMSGSSTLQSPGLRSGALGSGSLGLGSSGSFGSVSSLGESRSHYQPGYLMSVTEGNALQQGGQRHDEVPIVSTKAKLSHSLVGGSASDFGMDSMFESSRHRHRQPLADEDAPPTASVNDIVNEVYLDNGPSRQSHRSPVFDPSTSRNAFLRSTQPATPRGNQTPQAGSTVQPLHLIVFGYPPDKYSVTVEYIKSLGDTTEPEQHPDISNCFRIGFLNPAQAMRAVRKNGDVLSGSWMIGIKWADPAQAEAILGPALGRSEFGSPGSPPIPSSSNDIIMSSATSNNIFPSASSRMSVDEPGFGASTPTVGTPIRLAPSASAFRKPGAGSPVKAIQGVPSSVAPSPSKGVLEQVGDLIFGW</sequence>